<accession>A0AAD5N4G0</accession>
<organism evidence="1 2">
    <name type="scientific">Parelaphostrongylus tenuis</name>
    <name type="common">Meningeal worm</name>
    <dbReference type="NCBI Taxonomy" id="148309"/>
    <lineage>
        <taxon>Eukaryota</taxon>
        <taxon>Metazoa</taxon>
        <taxon>Ecdysozoa</taxon>
        <taxon>Nematoda</taxon>
        <taxon>Chromadorea</taxon>
        <taxon>Rhabditida</taxon>
        <taxon>Rhabditina</taxon>
        <taxon>Rhabditomorpha</taxon>
        <taxon>Strongyloidea</taxon>
        <taxon>Metastrongylidae</taxon>
        <taxon>Parelaphostrongylus</taxon>
    </lineage>
</organism>
<comment type="caution">
    <text evidence="1">The sequence shown here is derived from an EMBL/GenBank/DDBJ whole genome shotgun (WGS) entry which is preliminary data.</text>
</comment>
<keyword evidence="2" id="KW-1185">Reference proteome</keyword>
<dbReference type="AlphaFoldDB" id="A0AAD5N4G0"/>
<reference evidence="1" key="1">
    <citation type="submission" date="2021-06" db="EMBL/GenBank/DDBJ databases">
        <title>Parelaphostrongylus tenuis whole genome reference sequence.</title>
        <authorList>
            <person name="Garwood T.J."/>
            <person name="Larsen P.A."/>
            <person name="Fountain-Jones N.M."/>
            <person name="Garbe J.R."/>
            <person name="Macchietto M.G."/>
            <person name="Kania S.A."/>
            <person name="Gerhold R.W."/>
            <person name="Richards J.E."/>
            <person name="Wolf T.M."/>
        </authorList>
    </citation>
    <scope>NUCLEOTIDE SEQUENCE</scope>
    <source>
        <strain evidence="1">MNPRO001-30</strain>
        <tissue evidence="1">Meninges</tissue>
    </source>
</reference>
<sequence length="76" mass="8641">MTPWAKSNLVSGATVHWEVFSKPSIPLRSMRFKHFKDIQRSEEKLCLAKKCAEHEDLSLPSGSAMGQYQVEFTGEK</sequence>
<evidence type="ECO:0000313" key="1">
    <source>
        <dbReference type="EMBL" id="KAJ1361477.1"/>
    </source>
</evidence>
<dbReference type="Proteomes" id="UP001196413">
    <property type="component" value="Unassembled WGS sequence"/>
</dbReference>
<gene>
    <name evidence="1" type="ORF">KIN20_020735</name>
</gene>
<evidence type="ECO:0000313" key="2">
    <source>
        <dbReference type="Proteomes" id="UP001196413"/>
    </source>
</evidence>
<name>A0AAD5N4G0_PARTN</name>
<protein>
    <submittedName>
        <fullName evidence="1">Uncharacterized protein</fullName>
    </submittedName>
</protein>
<dbReference type="EMBL" id="JAHQIW010004208">
    <property type="protein sequence ID" value="KAJ1361477.1"/>
    <property type="molecule type" value="Genomic_DNA"/>
</dbReference>
<proteinExistence type="predicted"/>